<proteinExistence type="predicted"/>
<dbReference type="AlphaFoldDB" id="A0A6M5Z1B8"/>
<organism evidence="3 4">
    <name type="scientific">Frigoriglobus tundricola</name>
    <dbReference type="NCBI Taxonomy" id="2774151"/>
    <lineage>
        <taxon>Bacteria</taxon>
        <taxon>Pseudomonadati</taxon>
        <taxon>Planctomycetota</taxon>
        <taxon>Planctomycetia</taxon>
        <taxon>Gemmatales</taxon>
        <taxon>Gemmataceae</taxon>
        <taxon>Frigoriglobus</taxon>
    </lineage>
</organism>
<dbReference type="GO" id="GO:0016740">
    <property type="term" value="F:transferase activity"/>
    <property type="evidence" value="ECO:0007669"/>
    <property type="project" value="UniProtKB-KW"/>
</dbReference>
<feature type="region of interest" description="Disordered" evidence="1">
    <location>
        <begin position="1"/>
        <end position="25"/>
    </location>
</feature>
<dbReference type="InterPro" id="IPR050256">
    <property type="entry name" value="Glycosyltransferase_2"/>
</dbReference>
<protein>
    <submittedName>
        <fullName evidence="3">GT2 family glycosyltransferase</fullName>
    </submittedName>
</protein>
<feature type="domain" description="Glycosyltransferase 2-like" evidence="2">
    <location>
        <begin position="77"/>
        <end position="237"/>
    </location>
</feature>
<dbReference type="CDD" id="cd04179">
    <property type="entry name" value="DPM_DPG-synthase_like"/>
    <property type="match status" value="1"/>
</dbReference>
<dbReference type="PANTHER" id="PTHR48090">
    <property type="entry name" value="UNDECAPRENYL-PHOSPHATE 4-DEOXY-4-FORMAMIDO-L-ARABINOSE TRANSFERASE-RELATED"/>
    <property type="match status" value="1"/>
</dbReference>
<gene>
    <name evidence="3" type="ORF">FTUN_6813</name>
</gene>
<keyword evidence="4" id="KW-1185">Reference proteome</keyword>
<evidence type="ECO:0000256" key="1">
    <source>
        <dbReference type="SAM" id="MobiDB-lite"/>
    </source>
</evidence>
<dbReference type="Pfam" id="PF00535">
    <property type="entry name" value="Glycos_transf_2"/>
    <property type="match status" value="1"/>
</dbReference>
<dbReference type="KEGG" id="ftj:FTUN_6813"/>
<dbReference type="RefSeq" id="WP_227254529.1">
    <property type="nucleotide sequence ID" value="NZ_CP053452.2"/>
</dbReference>
<evidence type="ECO:0000313" key="4">
    <source>
        <dbReference type="Proteomes" id="UP000503447"/>
    </source>
</evidence>
<evidence type="ECO:0000313" key="3">
    <source>
        <dbReference type="EMBL" id="QJW99211.1"/>
    </source>
</evidence>
<dbReference type="InterPro" id="IPR029044">
    <property type="entry name" value="Nucleotide-diphossugar_trans"/>
</dbReference>
<accession>A0A6M5Z1B8</accession>
<dbReference type="Proteomes" id="UP000503447">
    <property type="component" value="Chromosome"/>
</dbReference>
<dbReference type="Gene3D" id="3.90.550.10">
    <property type="entry name" value="Spore Coat Polysaccharide Biosynthesis Protein SpsA, Chain A"/>
    <property type="match status" value="1"/>
</dbReference>
<evidence type="ECO:0000259" key="2">
    <source>
        <dbReference type="Pfam" id="PF00535"/>
    </source>
</evidence>
<dbReference type="InterPro" id="IPR001173">
    <property type="entry name" value="Glyco_trans_2-like"/>
</dbReference>
<name>A0A6M5Z1B8_9BACT</name>
<reference evidence="4" key="1">
    <citation type="submission" date="2020-05" db="EMBL/GenBank/DDBJ databases">
        <title>Frigoriglobus tundricola gen. nov., sp. nov., a psychrotolerant cellulolytic planctomycete of the family Gemmataceae with two divergent copies of 16S rRNA gene.</title>
        <authorList>
            <person name="Kulichevskaya I.S."/>
            <person name="Ivanova A.A."/>
            <person name="Naumoff D.G."/>
            <person name="Beletsky A.V."/>
            <person name="Rijpstra W.I.C."/>
            <person name="Sinninghe Damste J.S."/>
            <person name="Mardanov A.V."/>
            <person name="Ravin N.V."/>
            <person name="Dedysh S.N."/>
        </authorList>
    </citation>
    <scope>NUCLEOTIDE SEQUENCE [LARGE SCALE GENOMIC DNA]</scope>
    <source>
        <strain evidence="4">PL17</strain>
    </source>
</reference>
<keyword evidence="3" id="KW-0808">Transferase</keyword>
<dbReference type="PANTHER" id="PTHR48090:SF7">
    <property type="entry name" value="RFBJ PROTEIN"/>
    <property type="match status" value="1"/>
</dbReference>
<dbReference type="EMBL" id="CP053452">
    <property type="protein sequence ID" value="QJW99211.1"/>
    <property type="molecule type" value="Genomic_DNA"/>
</dbReference>
<dbReference type="SUPFAM" id="SSF53448">
    <property type="entry name" value="Nucleotide-diphospho-sugar transferases"/>
    <property type="match status" value="1"/>
</dbReference>
<sequence length="306" mass="34682">MMTATAPEYRTVNAPEKSPAPTPPAETLAEIAPLLAPLLQRVATDANARTALLHQLLGENACRQIGIYPIPPGFKLSVVIPVYNEERWLAELVRRVQAVEIPKELVLVNDFSTDGTPGILAQLEKQYDNVRVFHQPKNMGKGAALREGFRHCTGDVVIVQDADWEYDPAEFPKLIQPILDGRADVVIGSRFIGESHRVLYYWHSVGNRVLTTLSNWCTNLNLTDMETCYKVFKREVIQGMKLRSNRFGFEPEVTAKIARRRKGQAPWRVFEVPISYSGRTYEEGKKIGMKDGFQALYCIFRYWLAD</sequence>